<accession>A0ACB0K329</accession>
<comment type="caution">
    <text evidence="1">The sequence shown here is derived from an EMBL/GenBank/DDBJ whole genome shotgun (WGS) entry which is preliminary data.</text>
</comment>
<gene>
    <name evidence="1" type="ORF">MILVUS5_LOCUS18660</name>
</gene>
<reference evidence="1" key="1">
    <citation type="submission" date="2023-10" db="EMBL/GenBank/DDBJ databases">
        <authorList>
            <person name="Rodriguez Cubillos JULIANA M."/>
            <person name="De Vega J."/>
        </authorList>
    </citation>
    <scope>NUCLEOTIDE SEQUENCE</scope>
</reference>
<evidence type="ECO:0000313" key="2">
    <source>
        <dbReference type="Proteomes" id="UP001177021"/>
    </source>
</evidence>
<dbReference type="Proteomes" id="UP001177021">
    <property type="component" value="Unassembled WGS sequence"/>
</dbReference>
<protein>
    <submittedName>
        <fullName evidence="1">Uncharacterized protein</fullName>
    </submittedName>
</protein>
<evidence type="ECO:0000313" key="1">
    <source>
        <dbReference type="EMBL" id="CAJ2650946.1"/>
    </source>
</evidence>
<sequence length="267" mass="30309">MGEALFDLEQLLISKKAKLTPQEVNILQSCKSKAVRNFTVSSLFGGAVVYAATRKLSKPFRVNIAAGAGAFCGLWIFSRSLFSCADHILTLDGSILQKELANIMVTKYQNDPSLMNLISKHFYSERIYDDSTSNTPKLRWRYRNFFSDNAINGNRAQDHDSYNDSHDKSQGNSHNDSYDKSQGYSDSFENSPGKSENITDGKRTTRATKQKFVSILSVAYTCSCIIILTMKYKLNYFLNEYKVEILVFYAQRQLHKMVIENISFSVN</sequence>
<name>A0ACB0K329_TRIPR</name>
<proteinExistence type="predicted"/>
<organism evidence="1 2">
    <name type="scientific">Trifolium pratense</name>
    <name type="common">Red clover</name>
    <dbReference type="NCBI Taxonomy" id="57577"/>
    <lineage>
        <taxon>Eukaryota</taxon>
        <taxon>Viridiplantae</taxon>
        <taxon>Streptophyta</taxon>
        <taxon>Embryophyta</taxon>
        <taxon>Tracheophyta</taxon>
        <taxon>Spermatophyta</taxon>
        <taxon>Magnoliopsida</taxon>
        <taxon>eudicotyledons</taxon>
        <taxon>Gunneridae</taxon>
        <taxon>Pentapetalae</taxon>
        <taxon>rosids</taxon>
        <taxon>fabids</taxon>
        <taxon>Fabales</taxon>
        <taxon>Fabaceae</taxon>
        <taxon>Papilionoideae</taxon>
        <taxon>50 kb inversion clade</taxon>
        <taxon>NPAAA clade</taxon>
        <taxon>Hologalegina</taxon>
        <taxon>IRL clade</taxon>
        <taxon>Trifolieae</taxon>
        <taxon>Trifolium</taxon>
    </lineage>
</organism>
<keyword evidence="2" id="KW-1185">Reference proteome</keyword>
<dbReference type="EMBL" id="CASHSV030000109">
    <property type="protein sequence ID" value="CAJ2650946.1"/>
    <property type="molecule type" value="Genomic_DNA"/>
</dbReference>